<comment type="similarity">
    <text evidence="1">Belongs to the ATP-dependent AMP-binding enzyme family.</text>
</comment>
<dbReference type="FunFam" id="3.30.300.30:FF:000007">
    <property type="entry name" value="4-coumarate--CoA ligase 2"/>
    <property type="match status" value="1"/>
</dbReference>
<feature type="domain" description="AMP-dependent synthetase/ligase" evidence="2">
    <location>
        <begin position="30"/>
        <end position="394"/>
    </location>
</feature>
<dbReference type="RefSeq" id="XP_013262981.1">
    <property type="nucleotide sequence ID" value="XM_013407527.1"/>
</dbReference>
<evidence type="ECO:0000313" key="5">
    <source>
        <dbReference type="Proteomes" id="UP000027920"/>
    </source>
</evidence>
<dbReference type="GO" id="GO:0016405">
    <property type="term" value="F:CoA-ligase activity"/>
    <property type="evidence" value="ECO:0007669"/>
    <property type="project" value="TreeGrafter"/>
</dbReference>
<dbReference type="OrthoDB" id="6509636at2759"/>
<dbReference type="CDD" id="cd05911">
    <property type="entry name" value="Firefly_Luc_like"/>
    <property type="match status" value="1"/>
</dbReference>
<name>A0A072PKJ3_9EURO</name>
<dbReference type="Gene3D" id="3.30.300.30">
    <property type="match status" value="1"/>
</dbReference>
<keyword evidence="5" id="KW-1185">Reference proteome</keyword>
<evidence type="ECO:0000259" key="3">
    <source>
        <dbReference type="Pfam" id="PF13193"/>
    </source>
</evidence>
<evidence type="ECO:0000313" key="4">
    <source>
        <dbReference type="EMBL" id="KEF60391.1"/>
    </source>
</evidence>
<dbReference type="HOGENOM" id="CLU_000022_59_2_1"/>
<dbReference type="InterPro" id="IPR000873">
    <property type="entry name" value="AMP-dep_synth/lig_dom"/>
</dbReference>
<proteinExistence type="inferred from homology"/>
<dbReference type="Pfam" id="PF00501">
    <property type="entry name" value="AMP-binding"/>
    <property type="match status" value="1"/>
</dbReference>
<gene>
    <name evidence="4" type="ORF">A1O9_01951</name>
</gene>
<feature type="domain" description="AMP-binding enzyme C-terminal" evidence="3">
    <location>
        <begin position="446"/>
        <end position="526"/>
    </location>
</feature>
<comment type="caution">
    <text evidence="4">The sequence shown here is derived from an EMBL/GenBank/DDBJ whole genome shotgun (WGS) entry which is preliminary data.</text>
</comment>
<accession>A0A072PKJ3</accession>
<dbReference type="EMBL" id="AMGV01000002">
    <property type="protein sequence ID" value="KEF60391.1"/>
    <property type="molecule type" value="Genomic_DNA"/>
</dbReference>
<dbReference type="Proteomes" id="UP000027920">
    <property type="component" value="Unassembled WGS sequence"/>
</dbReference>
<dbReference type="AlphaFoldDB" id="A0A072PKJ3"/>
<dbReference type="InterPro" id="IPR045851">
    <property type="entry name" value="AMP-bd_C_sf"/>
</dbReference>
<dbReference type="GO" id="GO:0019748">
    <property type="term" value="P:secondary metabolic process"/>
    <property type="evidence" value="ECO:0007669"/>
    <property type="project" value="TreeGrafter"/>
</dbReference>
<protein>
    <recommendedName>
        <fullName evidence="6">4-coumarate-CoA ligase</fullName>
    </recommendedName>
</protein>
<dbReference type="Pfam" id="PF13193">
    <property type="entry name" value="AMP-binding_C"/>
    <property type="match status" value="1"/>
</dbReference>
<dbReference type="InterPro" id="IPR025110">
    <property type="entry name" value="AMP-bd_C"/>
</dbReference>
<dbReference type="SUPFAM" id="SSF56801">
    <property type="entry name" value="Acetyl-CoA synthetase-like"/>
    <property type="match status" value="1"/>
</dbReference>
<dbReference type="STRING" id="1182545.A0A072PKJ3"/>
<dbReference type="Gene3D" id="3.40.50.12780">
    <property type="entry name" value="N-terminal domain of ligase-like"/>
    <property type="match status" value="1"/>
</dbReference>
<dbReference type="GeneID" id="25276897"/>
<evidence type="ECO:0000259" key="2">
    <source>
        <dbReference type="Pfam" id="PF00501"/>
    </source>
</evidence>
<reference evidence="4 5" key="1">
    <citation type="submission" date="2013-03" db="EMBL/GenBank/DDBJ databases">
        <title>The Genome Sequence of Exophiala aquamarina CBS 119918.</title>
        <authorList>
            <consortium name="The Broad Institute Genomics Platform"/>
            <person name="Cuomo C."/>
            <person name="de Hoog S."/>
            <person name="Gorbushina A."/>
            <person name="Walker B."/>
            <person name="Young S.K."/>
            <person name="Zeng Q."/>
            <person name="Gargeya S."/>
            <person name="Fitzgerald M."/>
            <person name="Haas B."/>
            <person name="Abouelleil A."/>
            <person name="Allen A.W."/>
            <person name="Alvarado L."/>
            <person name="Arachchi H.M."/>
            <person name="Berlin A.M."/>
            <person name="Chapman S.B."/>
            <person name="Gainer-Dewar J."/>
            <person name="Goldberg J."/>
            <person name="Griggs A."/>
            <person name="Gujja S."/>
            <person name="Hansen M."/>
            <person name="Howarth C."/>
            <person name="Imamovic A."/>
            <person name="Ireland A."/>
            <person name="Larimer J."/>
            <person name="McCowan C."/>
            <person name="Murphy C."/>
            <person name="Pearson M."/>
            <person name="Poon T.W."/>
            <person name="Priest M."/>
            <person name="Roberts A."/>
            <person name="Saif S."/>
            <person name="Shea T."/>
            <person name="Sisk P."/>
            <person name="Sykes S."/>
            <person name="Wortman J."/>
            <person name="Nusbaum C."/>
            <person name="Birren B."/>
        </authorList>
    </citation>
    <scope>NUCLEOTIDE SEQUENCE [LARGE SCALE GENOMIC DNA]</scope>
    <source>
        <strain evidence="4 5">CBS 119918</strain>
    </source>
</reference>
<dbReference type="VEuPathDB" id="FungiDB:A1O9_01951"/>
<sequence>MYITSEEKGLPIPTKDLISWIFDDPKYDIDKAIYTDTAKPSRSISHRQARTIVRQLAAGFQKAGVKKGDTVCLHSFNDIYYPVVVLGIIAAGGIFAGTNPSYTPHELIHHIKTSRTNFLITEPEMLPQILDAAKTCSIPHSNILIFDVQNQPVPNGFESWTKLLGHGEADWVRFDSESQCKNTVACRLFSSGTTGLPKAAELSHYNLIAQHTLVYESFPKPYEVRRILPLPMFHAAAVPSVHFTHLRAGHIGLVMRRFELESFLKAIEQFQITDCIVVPPMVVAIVMSPLIQKYSMKSVKVALCGAAPLDKGTQARLTAVLSEGVPFTQVWGMTELSCVATMYVYPENDTTGGCGRLIPGLEAKLIDDDGNNITAYNKQGELCIRGPTVIKGYFENPSANASSFDNEGFFKTGDIAYCDEKTKVWYIVDRKKELIKVRAFQVAPPEIEAVLLSHPHIVDAGVIGVQKSVDDSEYPRAYVVRRPSPEGAALTEDSVKNYVAERLAKYKRLEGGVVFMDAIPKNPSGKILKRVLREMSKKELSSANAKL</sequence>
<dbReference type="PANTHER" id="PTHR24096:SF265">
    <property type="entry name" value="ENZYME, PUTATIVE (AFU_ORTHOLOGUE AFUA_5G14270)-RELATED"/>
    <property type="match status" value="1"/>
</dbReference>
<organism evidence="4 5">
    <name type="scientific">Exophiala aquamarina CBS 119918</name>
    <dbReference type="NCBI Taxonomy" id="1182545"/>
    <lineage>
        <taxon>Eukaryota</taxon>
        <taxon>Fungi</taxon>
        <taxon>Dikarya</taxon>
        <taxon>Ascomycota</taxon>
        <taxon>Pezizomycotina</taxon>
        <taxon>Eurotiomycetes</taxon>
        <taxon>Chaetothyriomycetidae</taxon>
        <taxon>Chaetothyriales</taxon>
        <taxon>Herpotrichiellaceae</taxon>
        <taxon>Exophiala</taxon>
    </lineage>
</organism>
<evidence type="ECO:0000256" key="1">
    <source>
        <dbReference type="ARBA" id="ARBA00006432"/>
    </source>
</evidence>
<dbReference type="InterPro" id="IPR042099">
    <property type="entry name" value="ANL_N_sf"/>
</dbReference>
<dbReference type="PANTHER" id="PTHR24096">
    <property type="entry name" value="LONG-CHAIN-FATTY-ACID--COA LIGASE"/>
    <property type="match status" value="1"/>
</dbReference>
<evidence type="ECO:0008006" key="6">
    <source>
        <dbReference type="Google" id="ProtNLM"/>
    </source>
</evidence>